<evidence type="ECO:0000313" key="1">
    <source>
        <dbReference type="EMBL" id="GKT28410.1"/>
    </source>
</evidence>
<sequence>MHTQDAHLLEEYERHGAPTTHDAAIMEKSHIVSRNLFDNNCNFQGNYMEVIAKKACSTLIMNSLGVTMKATRVRFTDLRKTPLFVVISEDDEMTQWSYFNACHTPQYKLEDCPYSQGKTSRRNFGVRIEIRHSTQVQTSIKLLIH</sequence>
<evidence type="ECO:0000313" key="2">
    <source>
        <dbReference type="Proteomes" id="UP001057375"/>
    </source>
</evidence>
<comment type="caution">
    <text evidence="1">The sequence shown here is derived from an EMBL/GenBank/DDBJ whole genome shotgun (WGS) entry which is preliminary data.</text>
</comment>
<dbReference type="EMBL" id="BQXS01000271">
    <property type="protein sequence ID" value="GKT28410.1"/>
    <property type="molecule type" value="Genomic_DNA"/>
</dbReference>
<gene>
    <name evidence="1" type="ORF">ADUPG1_000631</name>
</gene>
<name>A0ABQ5KAP2_9EUKA</name>
<proteinExistence type="predicted"/>
<organism evidence="1 2">
    <name type="scientific">Aduncisulcus paluster</name>
    <dbReference type="NCBI Taxonomy" id="2918883"/>
    <lineage>
        <taxon>Eukaryota</taxon>
        <taxon>Metamonada</taxon>
        <taxon>Carpediemonas-like organisms</taxon>
        <taxon>Aduncisulcus</taxon>
    </lineage>
</organism>
<reference evidence="1" key="1">
    <citation type="submission" date="2022-03" db="EMBL/GenBank/DDBJ databases">
        <title>Draft genome sequence of Aduncisulcus paluster, a free-living microaerophilic Fornicata.</title>
        <authorList>
            <person name="Yuyama I."/>
            <person name="Kume K."/>
            <person name="Tamura T."/>
            <person name="Inagaki Y."/>
            <person name="Hashimoto T."/>
        </authorList>
    </citation>
    <scope>NUCLEOTIDE SEQUENCE</scope>
    <source>
        <strain evidence="1">NY0171</strain>
    </source>
</reference>
<dbReference type="Proteomes" id="UP001057375">
    <property type="component" value="Unassembled WGS sequence"/>
</dbReference>
<keyword evidence="2" id="KW-1185">Reference proteome</keyword>
<accession>A0ABQ5KAP2</accession>
<protein>
    <submittedName>
        <fullName evidence="1">Uncharacterized protein</fullName>
    </submittedName>
</protein>